<comment type="caution">
    <text evidence="1">The sequence shown here is derived from an EMBL/GenBank/DDBJ whole genome shotgun (WGS) entry which is preliminary data.</text>
</comment>
<evidence type="ECO:0000313" key="1">
    <source>
        <dbReference type="EMBL" id="RMZ93963.1"/>
    </source>
</evidence>
<accession>A0A3M7P4L0</accession>
<reference evidence="1 2" key="1">
    <citation type="journal article" date="2018" name="Sci. Rep.">
        <title>Genomic signatures of local adaptation to the degree of environmental predictability in rotifers.</title>
        <authorList>
            <person name="Franch-Gras L."/>
            <person name="Hahn C."/>
            <person name="Garcia-Roger E.M."/>
            <person name="Carmona M.J."/>
            <person name="Serra M."/>
            <person name="Gomez A."/>
        </authorList>
    </citation>
    <scope>NUCLEOTIDE SEQUENCE [LARGE SCALE GENOMIC DNA]</scope>
    <source>
        <strain evidence="1">HYR1</strain>
    </source>
</reference>
<dbReference type="Proteomes" id="UP000276133">
    <property type="component" value="Unassembled WGS sequence"/>
</dbReference>
<dbReference type="AlphaFoldDB" id="A0A3M7P4L0"/>
<sequence>MHSKNNDYKTQHLEVLSNVFVDQVGSLSENSNLYTSTLANILFPVEQAFHAKNFNNFSQKNTFLN</sequence>
<name>A0A3M7P4L0_BRAPC</name>
<evidence type="ECO:0000313" key="2">
    <source>
        <dbReference type="Proteomes" id="UP000276133"/>
    </source>
</evidence>
<keyword evidence="2" id="KW-1185">Reference proteome</keyword>
<proteinExistence type="predicted"/>
<dbReference type="EMBL" id="REGN01013409">
    <property type="protein sequence ID" value="RMZ93963.1"/>
    <property type="molecule type" value="Genomic_DNA"/>
</dbReference>
<organism evidence="1 2">
    <name type="scientific">Brachionus plicatilis</name>
    <name type="common">Marine rotifer</name>
    <name type="synonym">Brachionus muelleri</name>
    <dbReference type="NCBI Taxonomy" id="10195"/>
    <lineage>
        <taxon>Eukaryota</taxon>
        <taxon>Metazoa</taxon>
        <taxon>Spiralia</taxon>
        <taxon>Gnathifera</taxon>
        <taxon>Rotifera</taxon>
        <taxon>Eurotatoria</taxon>
        <taxon>Monogononta</taxon>
        <taxon>Pseudotrocha</taxon>
        <taxon>Ploima</taxon>
        <taxon>Brachionidae</taxon>
        <taxon>Brachionus</taxon>
    </lineage>
</organism>
<gene>
    <name evidence="1" type="ORF">BpHYR1_019054</name>
</gene>
<protein>
    <submittedName>
        <fullName evidence="1">Uncharacterized protein</fullName>
    </submittedName>
</protein>